<keyword evidence="6" id="KW-0378">Hydrolase</keyword>
<dbReference type="AlphaFoldDB" id="A0A024U9K6"/>
<dbReference type="InterPro" id="IPR038765">
    <property type="entry name" value="Papain-like_cys_pep_sf"/>
</dbReference>
<dbReference type="Pfam" id="PF14533">
    <property type="entry name" value="USP7_C2"/>
    <property type="match status" value="1"/>
</dbReference>
<dbReference type="Pfam" id="PF12436">
    <property type="entry name" value="USP7_ICP0_bdg"/>
    <property type="match status" value="1"/>
</dbReference>
<dbReference type="Pfam" id="PF00443">
    <property type="entry name" value="UCH"/>
    <property type="match status" value="1"/>
</dbReference>
<dbReference type="VEuPathDB" id="FungiDB:H310_05382"/>
<evidence type="ECO:0000256" key="1">
    <source>
        <dbReference type="ARBA" id="ARBA00000707"/>
    </source>
</evidence>
<feature type="domain" description="USP" evidence="8">
    <location>
        <begin position="211"/>
        <end position="521"/>
    </location>
</feature>
<dbReference type="InterPro" id="IPR028889">
    <property type="entry name" value="USP"/>
</dbReference>
<dbReference type="Gene3D" id="3.10.20.90">
    <property type="entry name" value="Phosphatidylinositol 3-kinase Catalytic Subunit, Chain A, domain 1"/>
    <property type="match status" value="2"/>
</dbReference>
<dbReference type="EMBL" id="KI913960">
    <property type="protein sequence ID" value="ETW02929.1"/>
    <property type="molecule type" value="Genomic_DNA"/>
</dbReference>
<dbReference type="STRING" id="157072.A0A024U9K6"/>
<dbReference type="InterPro" id="IPR050164">
    <property type="entry name" value="Peptidase_C19"/>
</dbReference>
<evidence type="ECO:0000259" key="8">
    <source>
        <dbReference type="PROSITE" id="PS50235"/>
    </source>
</evidence>
<dbReference type="PANTHER" id="PTHR24006:SF888">
    <property type="entry name" value="UBIQUITIN CARBOXYL-TERMINAL HYDROLASE 30"/>
    <property type="match status" value="1"/>
</dbReference>
<dbReference type="GO" id="GO:0005634">
    <property type="term" value="C:nucleus"/>
    <property type="evidence" value="ECO:0007669"/>
    <property type="project" value="TreeGrafter"/>
</dbReference>
<evidence type="ECO:0000256" key="5">
    <source>
        <dbReference type="ARBA" id="ARBA00022786"/>
    </source>
</evidence>
<dbReference type="PROSITE" id="PS50235">
    <property type="entry name" value="USP_3"/>
    <property type="match status" value="1"/>
</dbReference>
<dbReference type="FunFam" id="3.90.70.10:FF:000128">
    <property type="entry name" value="Ubiquitin carboxyl-terminal hydrolase 15"/>
    <property type="match status" value="1"/>
</dbReference>
<dbReference type="GO" id="GO:0016579">
    <property type="term" value="P:protein deubiquitination"/>
    <property type="evidence" value="ECO:0007669"/>
    <property type="project" value="InterPro"/>
</dbReference>
<dbReference type="GeneID" id="20082432"/>
<keyword evidence="7" id="KW-0788">Thiol protease</keyword>
<evidence type="ECO:0000256" key="4">
    <source>
        <dbReference type="ARBA" id="ARBA00022670"/>
    </source>
</evidence>
<dbReference type="eggNOG" id="KOG1863">
    <property type="taxonomic scope" value="Eukaryota"/>
</dbReference>
<dbReference type="PROSITE" id="PS00973">
    <property type="entry name" value="USP_2"/>
    <property type="match status" value="1"/>
</dbReference>
<protein>
    <recommendedName>
        <fullName evidence="3">ubiquitinyl hydrolase 1</fullName>
        <ecNumber evidence="3">3.4.19.12</ecNumber>
    </recommendedName>
</protein>
<proteinExistence type="inferred from homology"/>
<accession>A0A024U9K6</accession>
<evidence type="ECO:0000313" key="9">
    <source>
        <dbReference type="EMBL" id="ETW02929.1"/>
    </source>
</evidence>
<keyword evidence="5" id="KW-0833">Ubl conjugation pathway</keyword>
<dbReference type="CDD" id="cd02659">
    <property type="entry name" value="peptidase_C19C"/>
    <property type="match status" value="1"/>
</dbReference>
<dbReference type="EC" id="3.4.19.12" evidence="3"/>
<dbReference type="RefSeq" id="XP_008868313.1">
    <property type="nucleotide sequence ID" value="XM_008870091.1"/>
</dbReference>
<dbReference type="SUPFAM" id="SSF54001">
    <property type="entry name" value="Cysteine proteinases"/>
    <property type="match status" value="1"/>
</dbReference>
<sequence length="1209" mass="134274">MKRPTPEAVDDPSTSPWFVTTMAGFVGSDFDHEEEDGSDGTWTFDCYPDCDSGDVVVKVSRSTSLGAPTVLTITLLPHNPLVASAMSEQVQQSVLLDGDVTEPTNVSIYHMSSLMEQPNPYVSPMTGKFALKLSVCWAALDANEVPVAPTTTKRVKTGTGGSPTGFDDATVLDSDLSLLDPPLGDGSKSDAGLGDLTMNVNYDSKVATGMVGLKNQGATCYMNSLLETLFYLRPFRKAVYDTPTADDDSTNSVALALQRVFYRLETSVKAVSTKELTKAFGWSHMDAFTQHDVQELYRILCDRLEDKMKNTPVDGLIPALFEGKVTSFVSCVNVDCTSSREESFYDLQLDVKGCANLDASFEKFVEVEMLDGDNQYDAANGFGKQDAKKGLSFQSFPPILNIQLKRFEYDPMRDGMVKIHDRFEFPKELNLAAYMAKSASPDSTKYHLHSILVHSGDVHGGHYYVYIRPHGQDPTNTTWFKYDDELISAIDESVVMETSFGSPYAGMSSFSSAYMLVYVQTGVGTVEHSIPTALATRFQAEEVAARRRKRLAQREHLFLQVRIATDDAVSRFRRYTRSLDFVVLSKPNKCSQHLVSCKVLKANTLQQLYGQIHMETGVPINAMRLWKMATRENQTTRPDEPLDNFPMESTCAMVLEEDVHTKQVLLFLEILDAPQSLGRIKRFHMQSFTPLIPDSKPADPLDEIDDDLAPPQLHPLAIQAATKRVPQPVPQNSILLFLKRYDPSVPNMDDRLTYVGNIVVAHDATVSKLTELIQHFVDARDQPLDIYEQLQPEAINLLDSSTATLLECELQHGDILIFQNETNAMSIPIEDPANLTKGPTDRQYPTAPLYFEYLLNRIDVVFCRVTVGPSTGITCANTAAITLTCLLTQSYDDVVAQLAVHVSDAIDALHLRLYPHSTSLKGPKDSPFQHRLCTGDQMALRGMIDNFTTNHHAYSLYYEVLPSLSIVEVERKVKWSVHLSPYEPSFHGVLEMDLLLDPTDTVAVALAMLQTQLAAATSLSASSQSPPPPPTRSVTLHLIETRDRSTVLKLISPKTLVANVLLIPSAPLFVDATPTDDERGPSLGVVGVMHYHSNAATWIHTHSTPCIVELFQADTVRHVRQRLQQRMHVPDEEFLGWKLAAICDHKAFQLGAATGTEPEYDTMRVTEWLDKLGLRFGKTLCLGLEHAPAPLKMDPPRRRQELGIKIRAS</sequence>
<evidence type="ECO:0000256" key="3">
    <source>
        <dbReference type="ARBA" id="ARBA00012759"/>
    </source>
</evidence>
<comment type="similarity">
    <text evidence="2">Belongs to the peptidase C19 family.</text>
</comment>
<dbReference type="GO" id="GO:0004843">
    <property type="term" value="F:cysteine-type deubiquitinase activity"/>
    <property type="evidence" value="ECO:0007669"/>
    <property type="project" value="UniProtKB-EC"/>
</dbReference>
<gene>
    <name evidence="9" type="ORF">H310_05382</name>
</gene>
<dbReference type="OrthoDB" id="289038at2759"/>
<dbReference type="InterPro" id="IPR029346">
    <property type="entry name" value="USP_C"/>
</dbReference>
<organism evidence="9">
    <name type="scientific">Aphanomyces invadans</name>
    <dbReference type="NCBI Taxonomy" id="157072"/>
    <lineage>
        <taxon>Eukaryota</taxon>
        <taxon>Sar</taxon>
        <taxon>Stramenopiles</taxon>
        <taxon>Oomycota</taxon>
        <taxon>Saprolegniomycetes</taxon>
        <taxon>Saprolegniales</taxon>
        <taxon>Verrucalvaceae</taxon>
        <taxon>Aphanomyces</taxon>
    </lineage>
</organism>
<name>A0A024U9K6_9STRA</name>
<dbReference type="InterPro" id="IPR024729">
    <property type="entry name" value="USP7_ICP0-binding_dom"/>
</dbReference>
<dbReference type="Gene3D" id="3.90.70.10">
    <property type="entry name" value="Cysteine proteinases"/>
    <property type="match status" value="1"/>
</dbReference>
<evidence type="ECO:0000256" key="6">
    <source>
        <dbReference type="ARBA" id="ARBA00022801"/>
    </source>
</evidence>
<dbReference type="InterPro" id="IPR018200">
    <property type="entry name" value="USP_CS"/>
</dbReference>
<evidence type="ECO:0000256" key="2">
    <source>
        <dbReference type="ARBA" id="ARBA00009085"/>
    </source>
</evidence>
<dbReference type="PANTHER" id="PTHR24006">
    <property type="entry name" value="UBIQUITIN CARBOXYL-TERMINAL HYDROLASE"/>
    <property type="match status" value="1"/>
</dbReference>
<reference evidence="9" key="1">
    <citation type="submission" date="2013-12" db="EMBL/GenBank/DDBJ databases">
        <title>The Genome Sequence of Aphanomyces invadans NJM9701.</title>
        <authorList>
            <consortium name="The Broad Institute Genomics Platform"/>
            <person name="Russ C."/>
            <person name="Tyler B."/>
            <person name="van West P."/>
            <person name="Dieguez-Uribeondo J."/>
            <person name="Young S.K."/>
            <person name="Zeng Q."/>
            <person name="Gargeya S."/>
            <person name="Fitzgerald M."/>
            <person name="Abouelleil A."/>
            <person name="Alvarado L."/>
            <person name="Chapman S.B."/>
            <person name="Gainer-Dewar J."/>
            <person name="Goldberg J."/>
            <person name="Griggs A."/>
            <person name="Gujja S."/>
            <person name="Hansen M."/>
            <person name="Howarth C."/>
            <person name="Imamovic A."/>
            <person name="Ireland A."/>
            <person name="Larimer J."/>
            <person name="McCowan C."/>
            <person name="Murphy C."/>
            <person name="Pearson M."/>
            <person name="Poon T.W."/>
            <person name="Priest M."/>
            <person name="Roberts A."/>
            <person name="Saif S."/>
            <person name="Shea T."/>
            <person name="Sykes S."/>
            <person name="Wortman J."/>
            <person name="Nusbaum C."/>
            <person name="Birren B."/>
        </authorList>
    </citation>
    <scope>NUCLEOTIDE SEQUENCE [LARGE SCALE GENOMIC DNA]</scope>
    <source>
        <strain evidence="9">NJM9701</strain>
    </source>
</reference>
<dbReference type="GO" id="GO:0005829">
    <property type="term" value="C:cytosol"/>
    <property type="evidence" value="ECO:0007669"/>
    <property type="project" value="TreeGrafter"/>
</dbReference>
<comment type="catalytic activity">
    <reaction evidence="1">
        <text>Thiol-dependent hydrolysis of ester, thioester, amide, peptide and isopeptide bonds formed by the C-terminal Gly of ubiquitin (a 76-residue protein attached to proteins as an intracellular targeting signal).</text>
        <dbReference type="EC" id="3.4.19.12"/>
    </reaction>
</comment>
<dbReference type="GO" id="GO:0006508">
    <property type="term" value="P:proteolysis"/>
    <property type="evidence" value="ECO:0007669"/>
    <property type="project" value="UniProtKB-KW"/>
</dbReference>
<dbReference type="InterPro" id="IPR001394">
    <property type="entry name" value="Peptidase_C19_UCH"/>
</dbReference>
<keyword evidence="4" id="KW-0645">Protease</keyword>
<evidence type="ECO:0000256" key="7">
    <source>
        <dbReference type="ARBA" id="ARBA00022807"/>
    </source>
</evidence>